<keyword evidence="2" id="KW-1185">Reference proteome</keyword>
<evidence type="ECO:0000313" key="1">
    <source>
        <dbReference type="EMBL" id="KAI4566406.1"/>
    </source>
</evidence>
<proteinExistence type="predicted"/>
<comment type="caution">
    <text evidence="1">The sequence shown here is derived from an EMBL/GenBank/DDBJ whole genome shotgun (WGS) entry which is preliminary data.</text>
</comment>
<evidence type="ECO:0000313" key="2">
    <source>
        <dbReference type="Proteomes" id="UP001057279"/>
    </source>
</evidence>
<sequence length="1067" mass="118312">MSAQSLPEATPPTQKPPRIIRPRPPSRARATQSPGPHHNGSSPQESPLTANEAPTPMCTPMFWEPPAPSLKPPALLPPSASKASLDSQTFPDSSSNTPSPVSRRSISPEPAPRSPVPPPKPSGSPRMALPLLPTTQVPDQDGSASAPGTVRRLAGKFEWGTEGRVQAADTLEPSPPGGVDANGERETPQGNLTGSGSQENGTPGAGLACPPCCPCVCHVGRPGLELRWVPVGGYEDGPRVPCRASPLRASRSRPSPSSLSHPPVVLTSYRSTAERKLLPPLKPPKPTRVRQDITVSGEPPQPDLDSPSEDGIQRGDSPDGAPQNDSPATTEGREEEELEELKEQNWELPLQDEPLYQTYRAAVLSEELWGVGEDGGPASGNAGEAPTFARPPGPRNTLWQELPAVRASGLLDTLSAQERRMQESLFEVVTSEASYLRSLRLLTDTFVLSQPLRDTLTPRDHHTLFSNVQRVQGVSERFLGKLLSRVRASPHIRDLCDVVHAHAVGPFSVYVDYVRNQQYQEETYSRLMDTNVRFSAELRRLQSLPKCQRLPLPSFLLLPFQRITRLRMLLQNILRQTEEGSSRQENAQKALGAVSKIIERCSAEVGRMKQTEELIRLTQRLRFHKVKALPLVSWSRRLELQGELTELGCRRGGVLFASRPRFTPLCLLLFSDLLLITQPKSGQRLQVLDYAHRSLVQAQQVPDPSGPPTFRLSLLSNHQGRPTHRLLQASSLVHHPPRKVFPPKPLPNPQEDELCPQNILRQTEERSSRQDPSPCSPKVTASLPYIPTRSDMQRWLGAFPTPGPLACSADTVYEDCDCSQELCSEPSTPTKTEGRNVEFRAPPKHLHKNPEETVGQAVGKKRDPVLLPNPTQSICLKMRNWHDARGALLLIFVAPIFGESMTIQVGLGTDLPLCWPFYGLWVNIVVATVSSLQESWYIEGNGMSHRGRTKQAGYTQGRITHSSRWITQVLASELSLLAFILLVVVVFSKKWLCFERIRFYQHWPMNITTKIYTSVHIMSLGLLHIYKSKSCSNSEWESSPLLLQPWKFLVSGSEPSRQQQRQFQLRT</sequence>
<name>A0ACB9UDT2_9CETA</name>
<reference evidence="1" key="1">
    <citation type="submission" date="2022-03" db="EMBL/GenBank/DDBJ databases">
        <title>Genomic analyses of argali, domestic sheep and their hybrids provide insights into chromosomal evolution, heterosis and genetic basis of agronomic traits.</title>
        <authorList>
            <person name="Li M."/>
        </authorList>
    </citation>
    <scope>NUCLEOTIDE SEQUENCE</scope>
    <source>
        <strain evidence="1">F1 hybrid</strain>
    </source>
</reference>
<dbReference type="Proteomes" id="UP001057279">
    <property type="component" value="Linkage Group LG18"/>
</dbReference>
<accession>A0ACB9UDT2</accession>
<protein>
    <submittedName>
        <fullName evidence="1">Uncharacterized protein</fullName>
    </submittedName>
</protein>
<organism evidence="1 2">
    <name type="scientific">Ovis ammon polii x Ovis aries</name>
    <dbReference type="NCBI Taxonomy" id="2918886"/>
    <lineage>
        <taxon>Eukaryota</taxon>
        <taxon>Metazoa</taxon>
        <taxon>Chordata</taxon>
        <taxon>Craniata</taxon>
        <taxon>Vertebrata</taxon>
        <taxon>Euteleostomi</taxon>
        <taxon>Mammalia</taxon>
        <taxon>Eutheria</taxon>
        <taxon>Laurasiatheria</taxon>
        <taxon>Artiodactyla</taxon>
        <taxon>Ruminantia</taxon>
        <taxon>Pecora</taxon>
        <taxon>Bovidae</taxon>
        <taxon>Caprinae</taxon>
        <taxon>Ovis</taxon>
    </lineage>
</organism>
<dbReference type="EMBL" id="CM043043">
    <property type="protein sequence ID" value="KAI4566406.1"/>
    <property type="molecule type" value="Genomic_DNA"/>
</dbReference>
<gene>
    <name evidence="1" type="ORF">MJG53_015083</name>
</gene>